<dbReference type="PANTHER" id="PTHR43642">
    <property type="entry name" value="HYBRID SIGNAL TRANSDUCTION HISTIDINE KINASE G"/>
    <property type="match status" value="1"/>
</dbReference>
<name>A0A9N8E8G2_9STRA</name>
<feature type="region of interest" description="Disordered" evidence="2">
    <location>
        <begin position="810"/>
        <end position="832"/>
    </location>
</feature>
<keyword evidence="4" id="KW-0418">Kinase</keyword>
<dbReference type="GO" id="GO:0016301">
    <property type="term" value="F:kinase activity"/>
    <property type="evidence" value="ECO:0007669"/>
    <property type="project" value="UniProtKB-KW"/>
</dbReference>
<keyword evidence="5" id="KW-1185">Reference proteome</keyword>
<feature type="region of interest" description="Disordered" evidence="2">
    <location>
        <begin position="859"/>
        <end position="878"/>
    </location>
</feature>
<accession>A0A9N8E8G2</accession>
<feature type="compositionally biased region" description="Low complexity" evidence="2">
    <location>
        <begin position="630"/>
        <end position="643"/>
    </location>
</feature>
<keyword evidence="1" id="KW-0175">Coiled coil</keyword>
<evidence type="ECO:0000259" key="3">
    <source>
        <dbReference type="Pfam" id="PF13191"/>
    </source>
</evidence>
<dbReference type="PANTHER" id="PTHR43642:SF1">
    <property type="entry name" value="HYBRID SIGNAL TRANSDUCTION HISTIDINE KINASE G"/>
    <property type="match status" value="1"/>
</dbReference>
<feature type="compositionally biased region" description="Basic and acidic residues" evidence="2">
    <location>
        <begin position="1386"/>
        <end position="1402"/>
    </location>
</feature>
<reference evidence="4" key="1">
    <citation type="submission" date="2020-06" db="EMBL/GenBank/DDBJ databases">
        <authorList>
            <consortium name="Plant Systems Biology data submission"/>
        </authorList>
    </citation>
    <scope>NUCLEOTIDE SEQUENCE</scope>
    <source>
        <strain evidence="4">D6</strain>
    </source>
</reference>
<comment type="caution">
    <text evidence="4">The sequence shown here is derived from an EMBL/GenBank/DDBJ whole genome shotgun (WGS) entry which is preliminary data.</text>
</comment>
<gene>
    <name evidence="4" type="ORF">SEMRO_736_G195030.1</name>
</gene>
<evidence type="ECO:0000313" key="4">
    <source>
        <dbReference type="EMBL" id="CAB9515760.1"/>
    </source>
</evidence>
<dbReference type="Proteomes" id="UP001153069">
    <property type="component" value="Unassembled WGS sequence"/>
</dbReference>
<dbReference type="InterPro" id="IPR053159">
    <property type="entry name" value="Hybrid_Histidine_Kinase"/>
</dbReference>
<keyword evidence="4" id="KW-0808">Transferase</keyword>
<dbReference type="EMBL" id="CAICTM010000735">
    <property type="protein sequence ID" value="CAB9515760.1"/>
    <property type="molecule type" value="Genomic_DNA"/>
</dbReference>
<protein>
    <submittedName>
        <fullName evidence="4">Serine threonine protein kinase</fullName>
    </submittedName>
</protein>
<evidence type="ECO:0000256" key="1">
    <source>
        <dbReference type="SAM" id="Coils"/>
    </source>
</evidence>
<dbReference type="SUPFAM" id="SSF52540">
    <property type="entry name" value="P-loop containing nucleoside triphosphate hydrolases"/>
    <property type="match status" value="1"/>
</dbReference>
<feature type="compositionally biased region" description="Low complexity" evidence="2">
    <location>
        <begin position="822"/>
        <end position="832"/>
    </location>
</feature>
<organism evidence="4 5">
    <name type="scientific">Seminavis robusta</name>
    <dbReference type="NCBI Taxonomy" id="568900"/>
    <lineage>
        <taxon>Eukaryota</taxon>
        <taxon>Sar</taxon>
        <taxon>Stramenopiles</taxon>
        <taxon>Ochrophyta</taxon>
        <taxon>Bacillariophyta</taxon>
        <taxon>Bacillariophyceae</taxon>
        <taxon>Bacillariophycidae</taxon>
        <taxon>Naviculales</taxon>
        <taxon>Naviculaceae</taxon>
        <taxon>Seminavis</taxon>
    </lineage>
</organism>
<dbReference type="Pfam" id="PF13191">
    <property type="entry name" value="AAA_16"/>
    <property type="match status" value="1"/>
</dbReference>
<dbReference type="InterPro" id="IPR041664">
    <property type="entry name" value="AAA_16"/>
</dbReference>
<dbReference type="InterPro" id="IPR027417">
    <property type="entry name" value="P-loop_NTPase"/>
</dbReference>
<feature type="region of interest" description="Disordered" evidence="2">
    <location>
        <begin position="159"/>
        <end position="193"/>
    </location>
</feature>
<feature type="coiled-coil region" evidence="1">
    <location>
        <begin position="700"/>
        <end position="727"/>
    </location>
</feature>
<sequence length="1411" mass="159018">MTKRAQFRLSYNVVEQGGVRGRPKEVATLKKLYHDCAQVSKVLIVEGKAGVGKTALITSQQTHFFHDSGHFVMGTFEQQRKSEPFSAIVDVLHELFEELLSEECSLDDNSAVKAIMEQFAKESKNDAGMKAVLQNAIPKFAELVQAKNDETRLQQEAFDMSGHSFGTTSNALKKTKRDRNLSANKQQPRTAAGGYKKRGWNFEKLKISLRLLLRCICSPKRRVVIFLDDLHYADPSSLELIEFLASGDGLSPVPNSDDAEDHDKVVQGLLLILAYRNVSSKPGSKEGAITIGHPFRTRLKELKQMKCPIHRIHVKDLDLDAVNEIVSTVTRHTNKPETTVPLSEVLYKKTGGNPFSVLHTLEYLEHEQLLYFSLSDYQWKWKNVRTIHSATDLSDSIVDMVAKKFQKLPQATQQILMLASCLGSYFRLEVIAAYFRKHNSDNSYHQQDFGAAVKESQELFRDKCNSDEKKDVIPDDDDDDQSVMTINGAVAKRSSLLDTMIKLLELPLQQDMLTKRRKSTTYFFAHERLQEVAYSLLPNDKNGKKTRKEIHWRLGKLMKEKSLQFPEEHWMAYLATDQLNRGLIVLENADEKVELASMNLQIALMSQEKSAFCPAAEFLRSAIRLLLDSDSNNNSNNNNNSSSKKPSGVEDPVPKQKANPSPAPTSLYSCSREHHKHVWGEHYDLCLDLFSSLAEMEYLLGNHKASKEAVEEVLNNARDEEAKFRAQVILIDSISAQRDFESAIETCLKILAVAHDMKLSANPMKLQIMNEKKKVNKMLEQQIQLDESRGSLDFNDSSASLGSWANSSFGSMPGSARSNTAVSSSVNSRPVPVQRVKSHIPESWSSSGHKPNAIGRVKSVGGKPNIPKNDSRFGANVPKNEGRFRKAVSSEASKITSFFHKKSEKAMMTLPKMTDEKNIRVSKLLSQLMLNAIISGKTDLAAYIGLRSIRFSFQHGISPHSPMALAAYGISQAKEGKYNEAYANGMLALKLLDVADSKEWYTRTILKCHNLRHIKKPFHESLDPMMEGYRTGVESGDMEYALVAAMHYSLIYMFVGLPVGPLEQDLMAFAEQVHRYHLPYVLEVTFYIYREFLLDLQGEEHDKILLDDYGSSSNIDPMDRSMESNVSTASVGPVEASNVDKRVRPLVQREMCVMNIQKYYIFGEFEEAEKMMNQLGELPKFDYSVLRTINRDAFFGLVNFALAKSTGKKRYRDRGQKIIEEFKTYVKNGSVNSHHMLTLLQAEDAALSSTGDWNAVTKGYDEAIRCAARAGFTNHEAIGNERAGRFLVGVKENNKRAKEDDAVADQAKAYISRAMALYREWGATAKVDQLEDQFPQLQPSKLMQGSNMKARRRFSRTLTARFRDMKLHSGRWSVGASSDLKILDGFDDLRGDQEKPDNDNGKAIDPYGFSR</sequence>
<feature type="region of interest" description="Disordered" evidence="2">
    <location>
        <begin position="1386"/>
        <end position="1411"/>
    </location>
</feature>
<proteinExistence type="predicted"/>
<evidence type="ECO:0000256" key="2">
    <source>
        <dbReference type="SAM" id="MobiDB-lite"/>
    </source>
</evidence>
<feature type="domain" description="Orc1-like AAA ATPase" evidence="3">
    <location>
        <begin position="20"/>
        <end position="249"/>
    </location>
</feature>
<feature type="region of interest" description="Disordered" evidence="2">
    <location>
        <begin position="630"/>
        <end position="667"/>
    </location>
</feature>
<evidence type="ECO:0000313" key="5">
    <source>
        <dbReference type="Proteomes" id="UP001153069"/>
    </source>
</evidence>